<protein>
    <submittedName>
        <fullName evidence="2">Uncharacterized protein</fullName>
    </submittedName>
</protein>
<keyword evidence="3" id="KW-1185">Reference proteome</keyword>
<organism evidence="2 3">
    <name type="scientific">Diversispora epigaea</name>
    <dbReference type="NCBI Taxonomy" id="1348612"/>
    <lineage>
        <taxon>Eukaryota</taxon>
        <taxon>Fungi</taxon>
        <taxon>Fungi incertae sedis</taxon>
        <taxon>Mucoromycota</taxon>
        <taxon>Glomeromycotina</taxon>
        <taxon>Glomeromycetes</taxon>
        <taxon>Diversisporales</taxon>
        <taxon>Diversisporaceae</taxon>
        <taxon>Diversispora</taxon>
    </lineage>
</organism>
<evidence type="ECO:0000256" key="1">
    <source>
        <dbReference type="SAM" id="MobiDB-lite"/>
    </source>
</evidence>
<name>A0A397G341_9GLOM</name>
<accession>A0A397G341</accession>
<evidence type="ECO:0000313" key="2">
    <source>
        <dbReference type="EMBL" id="RHZ45375.1"/>
    </source>
</evidence>
<gene>
    <name evidence="2" type="ORF">Glove_680g59</name>
</gene>
<dbReference type="Proteomes" id="UP000266861">
    <property type="component" value="Unassembled WGS sequence"/>
</dbReference>
<dbReference type="OrthoDB" id="2486979at2759"/>
<feature type="compositionally biased region" description="Basic and acidic residues" evidence="1">
    <location>
        <begin position="159"/>
        <end position="180"/>
    </location>
</feature>
<comment type="caution">
    <text evidence="2">The sequence shown here is derived from an EMBL/GenBank/DDBJ whole genome shotgun (WGS) entry which is preliminary data.</text>
</comment>
<dbReference type="EMBL" id="PQFF01000549">
    <property type="protein sequence ID" value="RHZ45375.1"/>
    <property type="molecule type" value="Genomic_DNA"/>
</dbReference>
<dbReference type="AlphaFoldDB" id="A0A397G341"/>
<reference evidence="2 3" key="1">
    <citation type="submission" date="2018-08" db="EMBL/GenBank/DDBJ databases">
        <title>Genome and evolution of the arbuscular mycorrhizal fungus Diversispora epigaea (formerly Glomus versiforme) and its bacterial endosymbionts.</title>
        <authorList>
            <person name="Sun X."/>
            <person name="Fei Z."/>
            <person name="Harrison M."/>
        </authorList>
    </citation>
    <scope>NUCLEOTIDE SEQUENCE [LARGE SCALE GENOMIC DNA]</scope>
    <source>
        <strain evidence="2 3">IT104</strain>
    </source>
</reference>
<feature type="region of interest" description="Disordered" evidence="1">
    <location>
        <begin position="115"/>
        <end position="194"/>
    </location>
</feature>
<proteinExistence type="predicted"/>
<sequence length="278" mass="32476">MSAKKTPEDDQLELPITGSNTVDKLLLNLIMNFSTTDEQVNSLRKLYHFIIKNINNNSEPTEIWFQELLNLLEDTRDSSKSIIENRETINSEIWLKIDKFVEKYDKKELNLNTLLSDPSKTPPFKKGIDNESKTKAFSSSPPLILENSVKNLQSSSKRKLSDKDRETSTNETKRKSEKPPNKNNKRTKKYTKQSEIVGTSIMNYPVKDPYTTLIWKCQNTDNNSQIQEQQHTQTNNIQDFDALQHNFNHHQDDDDDDDDNDFNNGYPFYYPYSTIFYK</sequence>
<evidence type="ECO:0000313" key="3">
    <source>
        <dbReference type="Proteomes" id="UP000266861"/>
    </source>
</evidence>